<dbReference type="Pfam" id="PF26200">
    <property type="entry name" value="Rcat_RNF216"/>
    <property type="match status" value="1"/>
</dbReference>
<evidence type="ECO:0000256" key="6">
    <source>
        <dbReference type="ARBA" id="ARBA00022786"/>
    </source>
</evidence>
<keyword evidence="4" id="KW-0677">Repeat</keyword>
<evidence type="ECO:0000256" key="1">
    <source>
        <dbReference type="ARBA" id="ARBA00004906"/>
    </source>
</evidence>
<keyword evidence="2" id="KW-0808">Transferase</keyword>
<evidence type="ECO:0000256" key="8">
    <source>
        <dbReference type="SAM" id="Phobius"/>
    </source>
</evidence>
<accession>A0A6G1JUP5</accession>
<keyword evidence="8" id="KW-0472">Membrane</keyword>
<evidence type="ECO:0000256" key="2">
    <source>
        <dbReference type="ARBA" id="ARBA00022679"/>
    </source>
</evidence>
<evidence type="ECO:0000256" key="7">
    <source>
        <dbReference type="ARBA" id="ARBA00022833"/>
    </source>
</evidence>
<feature type="transmembrane region" description="Helical" evidence="8">
    <location>
        <begin position="446"/>
        <end position="471"/>
    </location>
</feature>
<comment type="pathway">
    <text evidence="1">Protein modification; protein ubiquitination.</text>
</comment>
<dbReference type="InterPro" id="IPR051628">
    <property type="entry name" value="LUBAC_E3_Ligases"/>
</dbReference>
<dbReference type="PANTHER" id="PTHR22770">
    <property type="entry name" value="UBIQUITIN CONJUGATING ENZYME 7 INTERACTING PROTEIN-RELATED"/>
    <property type="match status" value="1"/>
</dbReference>
<keyword evidence="6" id="KW-0833">Ubl conjugation pathway</keyword>
<keyword evidence="5" id="KW-0863">Zinc-finger</keyword>
<dbReference type="InterPro" id="IPR047546">
    <property type="entry name" value="Rcat_RBR_RNF216"/>
</dbReference>
<dbReference type="SUPFAM" id="SSF57850">
    <property type="entry name" value="RING/U-box"/>
    <property type="match status" value="1"/>
</dbReference>
<dbReference type="PROSITE" id="PS51873">
    <property type="entry name" value="TRIAD"/>
    <property type="match status" value="1"/>
</dbReference>
<dbReference type="InterPro" id="IPR058758">
    <property type="entry name" value="UBA_RNF216"/>
</dbReference>
<keyword evidence="8" id="KW-0812">Transmembrane</keyword>
<keyword evidence="11" id="KW-1185">Reference proteome</keyword>
<dbReference type="Proteomes" id="UP000799428">
    <property type="component" value="Unassembled WGS sequence"/>
</dbReference>
<evidence type="ECO:0000256" key="3">
    <source>
        <dbReference type="ARBA" id="ARBA00022723"/>
    </source>
</evidence>
<evidence type="ECO:0000256" key="5">
    <source>
        <dbReference type="ARBA" id="ARBA00022771"/>
    </source>
</evidence>
<dbReference type="AlphaFoldDB" id="A0A6G1JUP5"/>
<dbReference type="Pfam" id="PF26112">
    <property type="entry name" value="UBA_RNF216"/>
    <property type="match status" value="1"/>
</dbReference>
<name>A0A6G1JUP5_9PLEO</name>
<keyword evidence="8" id="KW-1133">Transmembrane helix</keyword>
<dbReference type="Pfam" id="PF26191">
    <property type="entry name" value="RING-HC_RBR_RNF216"/>
    <property type="match status" value="1"/>
</dbReference>
<dbReference type="InterPro" id="IPR047544">
    <property type="entry name" value="RING-HC_RBR_RNF216"/>
</dbReference>
<reference evidence="10" key="1">
    <citation type="journal article" date="2020" name="Stud. Mycol.">
        <title>101 Dothideomycetes genomes: a test case for predicting lifestyles and emergence of pathogens.</title>
        <authorList>
            <person name="Haridas S."/>
            <person name="Albert R."/>
            <person name="Binder M."/>
            <person name="Bloem J."/>
            <person name="Labutti K."/>
            <person name="Salamov A."/>
            <person name="Andreopoulos B."/>
            <person name="Baker S."/>
            <person name="Barry K."/>
            <person name="Bills G."/>
            <person name="Bluhm B."/>
            <person name="Cannon C."/>
            <person name="Castanera R."/>
            <person name="Culley D."/>
            <person name="Daum C."/>
            <person name="Ezra D."/>
            <person name="Gonzalez J."/>
            <person name="Henrissat B."/>
            <person name="Kuo A."/>
            <person name="Liang C."/>
            <person name="Lipzen A."/>
            <person name="Lutzoni F."/>
            <person name="Magnuson J."/>
            <person name="Mondo S."/>
            <person name="Nolan M."/>
            <person name="Ohm R."/>
            <person name="Pangilinan J."/>
            <person name="Park H.-J."/>
            <person name="Ramirez L."/>
            <person name="Alfaro M."/>
            <person name="Sun H."/>
            <person name="Tritt A."/>
            <person name="Yoshinaga Y."/>
            <person name="Zwiers L.-H."/>
            <person name="Turgeon B."/>
            <person name="Goodwin S."/>
            <person name="Spatafora J."/>
            <person name="Crous P."/>
            <person name="Grigoriev I."/>
        </authorList>
    </citation>
    <scope>NUCLEOTIDE SEQUENCE</scope>
    <source>
        <strain evidence="10">CBS 279.74</strain>
    </source>
</reference>
<dbReference type="InterPro" id="IPR044066">
    <property type="entry name" value="TRIAD_supradom"/>
</dbReference>
<evidence type="ECO:0000313" key="10">
    <source>
        <dbReference type="EMBL" id="KAF2704329.1"/>
    </source>
</evidence>
<dbReference type="OrthoDB" id="10009520at2759"/>
<keyword evidence="7" id="KW-0862">Zinc</keyword>
<sequence>MTSVFSSLVRPPNKLRRSNSNLNISPAAASMSSILSAADADADADAEAPDLRELNAALQALTDIFPDIQPEVFREMLTLFSEESRLQVITETLLKQGAKWVRGRYRMPSEQEEQREVAHRYKYRNVETQKDTRGVPLALEDTFRSTSYRDAAKEALYQEFKGLAHSTIKAVLAEYNWSYVQARPTLLVLASKSWRSSITNFLMRRKPPSATDHPLVVWTSVDPKMGRPRMPLLVKTKSRELDLELYNTMIVPELEKQRGEQIAQDMELAQQWNEEEAEEAGEMYDCECCFVPNTLQQMSTCHTEGHYICFRCIRHSINAALYDQGWARNINTEFCTLRCIAPVNDGIEDCRGCIPLPLIKRALLEEKDGEDTLRKLDERFSAEAVLKSQLPLIRCPFCSYAEVDDLALPTANLLSNIRLKRRPLLIVSVPLLELMCFQAFRVALSFLVFFLSFAVLLNCLLPTPFLVFAPLQSVFRRIHLKRRGLRFQCLSPDCGRSSCLSCNAPWHDPHTCFSSQLKSLRLTLERATTDAVKRTCPNCNLGFVKSEGCNKLVCICGYSMCYVCREGLKDQGYAHFCQHFRERPGENCNVCEKCDLYRVEDEEKVVRRAKESAEREWWESQGEGAGRELKDGVRGSIEVQMMSGGSKRTWWKGWGVWIEKGLEAVIIFSTLSDEQGIVALTESLYIYTTILLDLLRHRRGDLRDHPFPHGILLHPDHHGDHQVHPILHAVAAPQSPPAHGVHPCRPGAAYHHHHLLHQNRAVGRRLACEVDVDVDVDAVADVGDYVVGLRYRIPAASSEEHADIDDCAGCLWDLYGGFSPRVYPPRLSHRLVSMADFLNPPRKLLHQSHPPIHLPTYPAPPDEIGDGYAAA</sequence>
<dbReference type="PANTHER" id="PTHR22770:SF42">
    <property type="entry name" value="FINGER PROTEIN (ZIN), PUTATIVE (AFU_ORTHOLOGUE AFUA_4G03910)-RELATED"/>
    <property type="match status" value="1"/>
</dbReference>
<gene>
    <name evidence="10" type="ORF">K504DRAFT_495046</name>
</gene>
<organism evidence="10 11">
    <name type="scientific">Pleomassaria siparia CBS 279.74</name>
    <dbReference type="NCBI Taxonomy" id="1314801"/>
    <lineage>
        <taxon>Eukaryota</taxon>
        <taxon>Fungi</taxon>
        <taxon>Dikarya</taxon>
        <taxon>Ascomycota</taxon>
        <taxon>Pezizomycotina</taxon>
        <taxon>Dothideomycetes</taxon>
        <taxon>Pleosporomycetidae</taxon>
        <taxon>Pleosporales</taxon>
        <taxon>Pleomassariaceae</taxon>
        <taxon>Pleomassaria</taxon>
    </lineage>
</organism>
<dbReference type="EMBL" id="MU005783">
    <property type="protein sequence ID" value="KAF2704329.1"/>
    <property type="molecule type" value="Genomic_DNA"/>
</dbReference>
<proteinExistence type="predicted"/>
<dbReference type="GO" id="GO:0008270">
    <property type="term" value="F:zinc ion binding"/>
    <property type="evidence" value="ECO:0007669"/>
    <property type="project" value="UniProtKB-KW"/>
</dbReference>
<feature type="domain" description="RING-type" evidence="9">
    <location>
        <begin position="282"/>
        <end position="592"/>
    </location>
</feature>
<feature type="transmembrane region" description="Helical" evidence="8">
    <location>
        <begin position="423"/>
        <end position="440"/>
    </location>
</feature>
<dbReference type="GO" id="GO:0016740">
    <property type="term" value="F:transferase activity"/>
    <property type="evidence" value="ECO:0007669"/>
    <property type="project" value="UniProtKB-KW"/>
</dbReference>
<dbReference type="CDD" id="cd20353">
    <property type="entry name" value="Rcat_RBR_RNF216"/>
    <property type="match status" value="1"/>
</dbReference>
<dbReference type="Gene3D" id="1.20.120.1750">
    <property type="match status" value="1"/>
</dbReference>
<protein>
    <recommendedName>
        <fullName evidence="9">RING-type domain-containing protein</fullName>
    </recommendedName>
</protein>
<evidence type="ECO:0000256" key="4">
    <source>
        <dbReference type="ARBA" id="ARBA00022737"/>
    </source>
</evidence>
<evidence type="ECO:0000259" key="9">
    <source>
        <dbReference type="PROSITE" id="PS51873"/>
    </source>
</evidence>
<keyword evidence="3" id="KW-0479">Metal-binding</keyword>
<evidence type="ECO:0000313" key="11">
    <source>
        <dbReference type="Proteomes" id="UP000799428"/>
    </source>
</evidence>